<dbReference type="GO" id="GO:0032543">
    <property type="term" value="P:mitochondrial translation"/>
    <property type="evidence" value="ECO:0007669"/>
    <property type="project" value="TreeGrafter"/>
</dbReference>
<sequence length="152" mass="17109">MATATLARQIGRAITNSTSTGNGWFNPIPLSSEFDQLRNHTPLLKRIILFNKMDPANPSQLKDWMKYFEQNNRVSYGVNAHNNESIQQIASHPNIYVLDSPGVLPPHILDDDVCTKLALTDMQYTVHPIMLKKTQAQVYRPDEPSSNSCTAK</sequence>
<evidence type="ECO:0000313" key="3">
    <source>
        <dbReference type="EMBL" id="TQE10409.1"/>
    </source>
</evidence>
<gene>
    <name evidence="3" type="ORF">C1H46_004006</name>
</gene>
<dbReference type="PANTHER" id="PTHR45782:SF1">
    <property type="entry name" value="DAR GTPASE 2, MITOCHONDRIAL"/>
    <property type="match status" value="1"/>
</dbReference>
<dbReference type="Proteomes" id="UP000315295">
    <property type="component" value="Unassembled WGS sequence"/>
</dbReference>
<reference evidence="3 4" key="1">
    <citation type="journal article" date="2019" name="G3 (Bethesda)">
        <title>Sequencing of a Wild Apple (Malus baccata) Genome Unravels the Differences Between Cultivated and Wild Apple Species Regarding Disease Resistance and Cold Tolerance.</title>
        <authorList>
            <person name="Chen X."/>
        </authorList>
    </citation>
    <scope>NUCLEOTIDE SEQUENCE [LARGE SCALE GENOMIC DNA]</scope>
    <source>
        <strain evidence="4">cv. Shandingzi</strain>
        <tissue evidence="3">Leaves</tissue>
    </source>
</reference>
<dbReference type="GO" id="GO:0003924">
    <property type="term" value="F:GTPase activity"/>
    <property type="evidence" value="ECO:0007669"/>
    <property type="project" value="TreeGrafter"/>
</dbReference>
<evidence type="ECO:0000256" key="1">
    <source>
        <dbReference type="ARBA" id="ARBA00022741"/>
    </source>
</evidence>
<keyword evidence="4" id="KW-1185">Reference proteome</keyword>
<dbReference type="PANTHER" id="PTHR45782">
    <property type="entry name" value="MITOCHONDRIAL RIBOSOME-ASSOCIATED GTPASE 1"/>
    <property type="match status" value="1"/>
</dbReference>
<accession>A0A540NHC3</accession>
<dbReference type="AlphaFoldDB" id="A0A540NHC3"/>
<dbReference type="EMBL" id="VIEB01000042">
    <property type="protein sequence ID" value="TQE10409.1"/>
    <property type="molecule type" value="Genomic_DNA"/>
</dbReference>
<name>A0A540NHC3_MALBA</name>
<protein>
    <recommendedName>
        <fullName evidence="5">G domain-containing protein</fullName>
    </recommendedName>
</protein>
<keyword evidence="1" id="KW-0547">Nucleotide-binding</keyword>
<dbReference type="STRING" id="106549.A0A540NHC3"/>
<evidence type="ECO:0000313" key="4">
    <source>
        <dbReference type="Proteomes" id="UP000315295"/>
    </source>
</evidence>
<comment type="caution">
    <text evidence="3">The sequence shown here is derived from an EMBL/GenBank/DDBJ whole genome shotgun (WGS) entry which is preliminary data.</text>
</comment>
<proteinExistence type="predicted"/>
<dbReference type="GO" id="GO:0005739">
    <property type="term" value="C:mitochondrion"/>
    <property type="evidence" value="ECO:0007669"/>
    <property type="project" value="TreeGrafter"/>
</dbReference>
<evidence type="ECO:0000256" key="2">
    <source>
        <dbReference type="ARBA" id="ARBA00023134"/>
    </source>
</evidence>
<evidence type="ECO:0008006" key="5">
    <source>
        <dbReference type="Google" id="ProtNLM"/>
    </source>
</evidence>
<organism evidence="3 4">
    <name type="scientific">Malus baccata</name>
    <name type="common">Siberian crab apple</name>
    <name type="synonym">Pyrus baccata</name>
    <dbReference type="NCBI Taxonomy" id="106549"/>
    <lineage>
        <taxon>Eukaryota</taxon>
        <taxon>Viridiplantae</taxon>
        <taxon>Streptophyta</taxon>
        <taxon>Embryophyta</taxon>
        <taxon>Tracheophyta</taxon>
        <taxon>Spermatophyta</taxon>
        <taxon>Magnoliopsida</taxon>
        <taxon>eudicotyledons</taxon>
        <taxon>Gunneridae</taxon>
        <taxon>Pentapetalae</taxon>
        <taxon>rosids</taxon>
        <taxon>fabids</taxon>
        <taxon>Rosales</taxon>
        <taxon>Rosaceae</taxon>
        <taxon>Amygdaloideae</taxon>
        <taxon>Maleae</taxon>
        <taxon>Malus</taxon>
    </lineage>
</organism>
<keyword evidence="2" id="KW-0342">GTP-binding</keyword>
<dbReference type="GO" id="GO:0005525">
    <property type="term" value="F:GTP binding"/>
    <property type="evidence" value="ECO:0007669"/>
    <property type="project" value="UniProtKB-KW"/>
</dbReference>